<evidence type="ECO:0000313" key="7">
    <source>
        <dbReference type="Proteomes" id="UP000474159"/>
    </source>
</evidence>
<dbReference type="InterPro" id="IPR011006">
    <property type="entry name" value="CheY-like_superfamily"/>
</dbReference>
<organism evidence="6 7">
    <name type="scientific">Methylobacterium soli</name>
    <dbReference type="NCBI Taxonomy" id="553447"/>
    <lineage>
        <taxon>Bacteria</taxon>
        <taxon>Pseudomonadati</taxon>
        <taxon>Pseudomonadota</taxon>
        <taxon>Alphaproteobacteria</taxon>
        <taxon>Hyphomicrobiales</taxon>
        <taxon>Methylobacteriaceae</taxon>
        <taxon>Methylobacterium</taxon>
    </lineage>
</organism>
<accession>A0A6L3STJ2</accession>
<proteinExistence type="predicted"/>
<name>A0A6L3STJ2_9HYPH</name>
<dbReference type="Pfam" id="PF00072">
    <property type="entry name" value="Response_reg"/>
    <property type="match status" value="1"/>
</dbReference>
<dbReference type="PANTHER" id="PTHR44591">
    <property type="entry name" value="STRESS RESPONSE REGULATOR PROTEIN 1"/>
    <property type="match status" value="1"/>
</dbReference>
<dbReference type="EMBL" id="VZZK01000025">
    <property type="protein sequence ID" value="KAB1076903.1"/>
    <property type="molecule type" value="Genomic_DNA"/>
</dbReference>
<gene>
    <name evidence="6" type="ORF">F6X53_20815</name>
</gene>
<dbReference type="InterPro" id="IPR001789">
    <property type="entry name" value="Sig_transdc_resp-reg_receiver"/>
</dbReference>
<dbReference type="GO" id="GO:0000160">
    <property type="term" value="P:phosphorelay signal transduction system"/>
    <property type="evidence" value="ECO:0007669"/>
    <property type="project" value="InterPro"/>
</dbReference>
<comment type="caution">
    <text evidence="4">Lacks conserved residue(s) required for the propagation of feature annotation.</text>
</comment>
<dbReference type="PANTHER" id="PTHR44591:SF3">
    <property type="entry name" value="RESPONSE REGULATORY DOMAIN-CONTAINING PROTEIN"/>
    <property type="match status" value="1"/>
</dbReference>
<evidence type="ECO:0000259" key="5">
    <source>
        <dbReference type="PROSITE" id="PS50110"/>
    </source>
</evidence>
<evidence type="ECO:0000256" key="2">
    <source>
        <dbReference type="ARBA" id="ARBA00023015"/>
    </source>
</evidence>
<dbReference type="RefSeq" id="WP_151002184.1">
    <property type="nucleotide sequence ID" value="NZ_BPQY01000210.1"/>
</dbReference>
<feature type="domain" description="Response regulatory" evidence="5">
    <location>
        <begin position="143"/>
        <end position="259"/>
    </location>
</feature>
<comment type="caution">
    <text evidence="6">The sequence shown here is derived from an EMBL/GenBank/DDBJ whole genome shotgun (WGS) entry which is preliminary data.</text>
</comment>
<evidence type="ECO:0000313" key="6">
    <source>
        <dbReference type="EMBL" id="KAB1076903.1"/>
    </source>
</evidence>
<evidence type="ECO:0000256" key="4">
    <source>
        <dbReference type="PROSITE-ProRule" id="PRU00169"/>
    </source>
</evidence>
<feature type="modified residue" description="4-aspartylphosphate" evidence="4">
    <location>
        <position position="194"/>
    </location>
</feature>
<keyword evidence="3" id="KW-0804">Transcription</keyword>
<protein>
    <submittedName>
        <fullName evidence="6">Response regulator transcription factor</fullName>
    </submittedName>
</protein>
<dbReference type="SMART" id="SM00448">
    <property type="entry name" value="REC"/>
    <property type="match status" value="2"/>
</dbReference>
<feature type="domain" description="Response regulatory" evidence="5">
    <location>
        <begin position="19"/>
        <end position="136"/>
    </location>
</feature>
<evidence type="ECO:0000256" key="3">
    <source>
        <dbReference type="ARBA" id="ARBA00023163"/>
    </source>
</evidence>
<dbReference type="PROSITE" id="PS50110">
    <property type="entry name" value="RESPONSE_REGULATORY"/>
    <property type="match status" value="2"/>
</dbReference>
<dbReference type="SUPFAM" id="SSF52172">
    <property type="entry name" value="CheY-like"/>
    <property type="match status" value="2"/>
</dbReference>
<dbReference type="OrthoDB" id="7979972at2"/>
<sequence>MPDPITDIRAATRGTASATVLIADADARRRTALAGIVRRFDPAAQITEAASGEELIEVILTKRPSLGFVGLQLDGLSGPEAVALARKRGGSLACLVFVAARVFPQWQELAQSLQAYEVLKTPLDPEHIESLLQANARRQQPTSVLLASSSEAGRSMIGRVLARSGFNLVVDETDSGRHALKLLRMGAYSLAFIDANLAGLDGLELACQVEPLKLDTHLTLLTTGDPEPIAHAARYFGVSFVLKMPFYARDIDLALHHALGLRRPYLLNALTAPPAPTALLRVADLAPARRTA</sequence>
<keyword evidence="1 4" id="KW-0597">Phosphoprotein</keyword>
<dbReference type="Gene3D" id="3.40.50.2300">
    <property type="match status" value="2"/>
</dbReference>
<reference evidence="6 7" key="1">
    <citation type="submission" date="2019-09" db="EMBL/GenBank/DDBJ databases">
        <title>YIM 48816 draft genome.</title>
        <authorList>
            <person name="Jiang L."/>
        </authorList>
    </citation>
    <scope>NUCLEOTIDE SEQUENCE [LARGE SCALE GENOMIC DNA]</scope>
    <source>
        <strain evidence="6 7">YIM 48816</strain>
    </source>
</reference>
<dbReference type="Proteomes" id="UP000474159">
    <property type="component" value="Unassembled WGS sequence"/>
</dbReference>
<keyword evidence="2" id="KW-0805">Transcription regulation</keyword>
<evidence type="ECO:0000256" key="1">
    <source>
        <dbReference type="ARBA" id="ARBA00022553"/>
    </source>
</evidence>
<dbReference type="InterPro" id="IPR050595">
    <property type="entry name" value="Bact_response_regulator"/>
</dbReference>
<dbReference type="AlphaFoldDB" id="A0A6L3STJ2"/>
<keyword evidence="7" id="KW-1185">Reference proteome</keyword>